<comment type="similarity">
    <text evidence="2">Belongs to the RRG9 family.</text>
</comment>
<dbReference type="EMBL" id="SOZI01000079">
    <property type="protein sequence ID" value="TNY19982.1"/>
    <property type="molecule type" value="Genomic_DNA"/>
</dbReference>
<organism evidence="5 6">
    <name type="scientific">Rhodotorula diobovata</name>
    <dbReference type="NCBI Taxonomy" id="5288"/>
    <lineage>
        <taxon>Eukaryota</taxon>
        <taxon>Fungi</taxon>
        <taxon>Dikarya</taxon>
        <taxon>Basidiomycota</taxon>
        <taxon>Pucciniomycotina</taxon>
        <taxon>Microbotryomycetes</taxon>
        <taxon>Sporidiobolales</taxon>
        <taxon>Sporidiobolaceae</taxon>
        <taxon>Rhodotorula</taxon>
    </lineage>
</organism>
<evidence type="ECO:0000256" key="4">
    <source>
        <dbReference type="SAM" id="MobiDB-lite"/>
    </source>
</evidence>
<accession>A0A5C5FUX7</accession>
<feature type="compositionally biased region" description="Basic and acidic residues" evidence="4">
    <location>
        <begin position="80"/>
        <end position="92"/>
    </location>
</feature>
<evidence type="ECO:0000313" key="6">
    <source>
        <dbReference type="Proteomes" id="UP000311382"/>
    </source>
</evidence>
<feature type="non-terminal residue" evidence="5">
    <location>
        <position position="393"/>
    </location>
</feature>
<keyword evidence="6" id="KW-1185">Reference proteome</keyword>
<dbReference type="AlphaFoldDB" id="A0A5C5FUX7"/>
<dbReference type="OrthoDB" id="5578174at2759"/>
<dbReference type="Proteomes" id="UP000311382">
    <property type="component" value="Unassembled WGS sequence"/>
</dbReference>
<dbReference type="GO" id="GO:0005634">
    <property type="term" value="C:nucleus"/>
    <property type="evidence" value="ECO:0007669"/>
    <property type="project" value="TreeGrafter"/>
</dbReference>
<feature type="non-terminal residue" evidence="5">
    <location>
        <position position="1"/>
    </location>
</feature>
<name>A0A5C5FUX7_9BASI</name>
<dbReference type="PANTHER" id="PTHR13475:SF3">
    <property type="entry name" value="NEUGRIN"/>
    <property type="match status" value="1"/>
</dbReference>
<dbReference type="PANTHER" id="PTHR13475">
    <property type="entry name" value="NEUGRIN"/>
    <property type="match status" value="1"/>
</dbReference>
<feature type="region of interest" description="Disordered" evidence="4">
    <location>
        <begin position="1"/>
        <end position="122"/>
    </location>
</feature>
<dbReference type="InterPro" id="IPR010487">
    <property type="entry name" value="NGRN/Rrg9"/>
</dbReference>
<dbReference type="Pfam" id="PF06413">
    <property type="entry name" value="Neugrin"/>
    <property type="match status" value="1"/>
</dbReference>
<dbReference type="STRING" id="5288.A0A5C5FUX7"/>
<feature type="region of interest" description="Disordered" evidence="4">
    <location>
        <begin position="334"/>
        <end position="380"/>
    </location>
</feature>
<feature type="compositionally biased region" description="Basic and acidic residues" evidence="4">
    <location>
        <begin position="334"/>
        <end position="348"/>
    </location>
</feature>
<comment type="caution">
    <text evidence="5">The sequence shown here is derived from an EMBL/GenBank/DDBJ whole genome shotgun (WGS) entry which is preliminary data.</text>
</comment>
<evidence type="ECO:0000256" key="2">
    <source>
        <dbReference type="ARBA" id="ARBA00010895"/>
    </source>
</evidence>
<protein>
    <recommendedName>
        <fullName evidence="3">Required for respiratory growth protein 9, mitochondrial</fullName>
    </recommendedName>
</protein>
<gene>
    <name evidence="5" type="ORF">DMC30DRAFT_331374</name>
</gene>
<feature type="compositionally biased region" description="Low complexity" evidence="4">
    <location>
        <begin position="1"/>
        <end position="32"/>
    </location>
</feature>
<proteinExistence type="inferred from homology"/>
<sequence length="393" mass="44062">RTLLRAAAPRALASSASSPSTRRTLSTAPPRRQQASWDSIDTADAFKPATALPRDPDSRPTRPASSSSSASPSSSSSRPRYRETAPARDPRGAHNPKRKGPQAERPTEPLLPPLSRSTPVSSLDPVHLHQFRLSLLQKLGRPPSPADLARELYPWLRRAYASREQVVASELDRARRAEERRVQLDLAWEWERQAAANAGIRRTEAERRKDAVVLERIARRKRDEREARERQRDLRAADALLPAERAADASSSSSTDAEANLPAWRKHQFAMRTKFPDGWAPPKRLSREAMDLVRTLARSDPVQYSVPKLADKFKVSPEAVRRILKSRFELPVEERVRREQRRKEERARMSAAGESERPAAAAARGTEGDKAAEAAPAWGGDVAAERRELRQLR</sequence>
<comment type="function">
    <text evidence="1">Required for respiratory activity and maintenance and expression of the mitochondrial genome.</text>
</comment>
<feature type="region of interest" description="Disordered" evidence="4">
    <location>
        <begin position="239"/>
        <end position="259"/>
    </location>
</feature>
<reference evidence="5 6" key="1">
    <citation type="submission" date="2019-03" db="EMBL/GenBank/DDBJ databases">
        <title>Rhodosporidium diobovatum UCD-FST 08-225 genome sequencing, assembly, and annotation.</title>
        <authorList>
            <person name="Fakankun I.U."/>
            <person name="Fristensky B."/>
            <person name="Levin D.B."/>
        </authorList>
    </citation>
    <scope>NUCLEOTIDE SEQUENCE [LARGE SCALE GENOMIC DNA]</scope>
    <source>
        <strain evidence="5 6">UCD-FST 08-225</strain>
    </source>
</reference>
<evidence type="ECO:0000256" key="1">
    <source>
        <dbReference type="ARBA" id="ARBA00003548"/>
    </source>
</evidence>
<evidence type="ECO:0000313" key="5">
    <source>
        <dbReference type="EMBL" id="TNY19982.1"/>
    </source>
</evidence>
<evidence type="ECO:0000256" key="3">
    <source>
        <dbReference type="ARBA" id="ARBA00013566"/>
    </source>
</evidence>
<feature type="compositionally biased region" description="Low complexity" evidence="4">
    <location>
        <begin position="61"/>
        <end position="78"/>
    </location>
</feature>